<sequence length="203" mass="22281">MPLANVAFVEPMLKRRLSSLARMVLCVAYDCVRAIPNARIVFASRHGELVRTTTMLECLAAKEELSPTLFSMSVLNASAGLLSILQKNTAPSTAISAGGSSFGYGLLEACLQLAEKPEQPVLFVYADEPAPTLYEVSEPPDKRAHALGLLLESSAETRIAWSLAARTDAPSQEDQSQVFLRCLEQGEADWSDSRRTWHWLREA</sequence>
<name>A0A935W3Y7_9PROT</name>
<dbReference type="AlphaFoldDB" id="A0A935W3Y7"/>
<dbReference type="Pfam" id="PF13723">
    <property type="entry name" value="Ketoacyl-synt_2"/>
    <property type="match status" value="1"/>
</dbReference>
<dbReference type="Proteomes" id="UP000706151">
    <property type="component" value="Unassembled WGS sequence"/>
</dbReference>
<accession>A0A935W3Y7</accession>
<protein>
    <submittedName>
        <fullName evidence="2">Beta-ketoacyl synthase chain length factor</fullName>
    </submittedName>
</protein>
<evidence type="ECO:0000313" key="2">
    <source>
        <dbReference type="EMBL" id="MBK7954567.1"/>
    </source>
</evidence>
<evidence type="ECO:0000259" key="1">
    <source>
        <dbReference type="Pfam" id="PF13723"/>
    </source>
</evidence>
<feature type="domain" description="Beta-ketoacyl synthase-like N-terminal" evidence="1">
    <location>
        <begin position="5"/>
        <end position="199"/>
    </location>
</feature>
<proteinExistence type="predicted"/>
<dbReference type="SUPFAM" id="SSF53901">
    <property type="entry name" value="Thiolase-like"/>
    <property type="match status" value="1"/>
</dbReference>
<gene>
    <name evidence="2" type="ORF">IPK02_11755</name>
</gene>
<dbReference type="InterPro" id="IPR014030">
    <property type="entry name" value="Ketoacyl_synth_N"/>
</dbReference>
<reference evidence="2 3" key="1">
    <citation type="submission" date="2020-10" db="EMBL/GenBank/DDBJ databases">
        <title>Connecting structure to function with the recovery of over 1000 high-quality activated sludge metagenome-assembled genomes encoding full-length rRNA genes using long-read sequencing.</title>
        <authorList>
            <person name="Singleton C.M."/>
            <person name="Petriglieri F."/>
            <person name="Kristensen J.M."/>
            <person name="Kirkegaard R.H."/>
            <person name="Michaelsen T.Y."/>
            <person name="Andersen M.H."/>
            <person name="Karst S.M."/>
            <person name="Dueholm M.S."/>
            <person name="Nielsen P.H."/>
            <person name="Albertsen M."/>
        </authorList>
    </citation>
    <scope>NUCLEOTIDE SEQUENCE [LARGE SCALE GENOMIC DNA]</scope>
    <source>
        <strain evidence="2">Fred_18-Q3-R57-64_BAT3C.720</strain>
    </source>
</reference>
<organism evidence="2 3">
    <name type="scientific">Candidatus Accumulibacter affinis</name>
    <dbReference type="NCBI Taxonomy" id="2954384"/>
    <lineage>
        <taxon>Bacteria</taxon>
        <taxon>Pseudomonadati</taxon>
        <taxon>Pseudomonadota</taxon>
        <taxon>Betaproteobacteria</taxon>
        <taxon>Candidatus Accumulibacter</taxon>
    </lineage>
</organism>
<dbReference type="GO" id="GO:0016746">
    <property type="term" value="F:acyltransferase activity"/>
    <property type="evidence" value="ECO:0007669"/>
    <property type="project" value="InterPro"/>
</dbReference>
<evidence type="ECO:0000313" key="3">
    <source>
        <dbReference type="Proteomes" id="UP000706151"/>
    </source>
</evidence>
<dbReference type="InterPro" id="IPR016039">
    <property type="entry name" value="Thiolase-like"/>
</dbReference>
<dbReference type="EMBL" id="JADJOT010000009">
    <property type="protein sequence ID" value="MBK7954567.1"/>
    <property type="molecule type" value="Genomic_DNA"/>
</dbReference>
<comment type="caution">
    <text evidence="2">The sequence shown here is derived from an EMBL/GenBank/DDBJ whole genome shotgun (WGS) entry which is preliminary data.</text>
</comment>